<accession>A0ABN2FE00</accession>
<protein>
    <submittedName>
        <fullName evidence="1">Uncharacterized protein</fullName>
    </submittedName>
</protein>
<proteinExistence type="predicted"/>
<name>A0ABN2FE00_9ACTN</name>
<gene>
    <name evidence="1" type="ORF">GCM10009733_044160</name>
</gene>
<reference evidence="1 2" key="1">
    <citation type="journal article" date="2019" name="Int. J. Syst. Evol. Microbiol.">
        <title>The Global Catalogue of Microorganisms (GCM) 10K type strain sequencing project: providing services to taxonomists for standard genome sequencing and annotation.</title>
        <authorList>
            <consortium name="The Broad Institute Genomics Platform"/>
            <consortium name="The Broad Institute Genome Sequencing Center for Infectious Disease"/>
            <person name="Wu L."/>
            <person name="Ma J."/>
        </authorList>
    </citation>
    <scope>NUCLEOTIDE SEQUENCE [LARGE SCALE GENOMIC DNA]</scope>
    <source>
        <strain evidence="1 2">JCM 13929</strain>
    </source>
</reference>
<evidence type="ECO:0000313" key="2">
    <source>
        <dbReference type="Proteomes" id="UP001500064"/>
    </source>
</evidence>
<keyword evidence="2" id="KW-1185">Reference proteome</keyword>
<sequence length="79" mass="7637">MRSGVPAAVAAGRSLRDLVTTLTRILRPSSVFEGRAGSMTGRSAFEVTVRAGFGGRVAGAGFGAGLTGAGLGAAVAGAT</sequence>
<comment type="caution">
    <text evidence="1">The sequence shown here is derived from an EMBL/GenBank/DDBJ whole genome shotgun (WGS) entry which is preliminary data.</text>
</comment>
<dbReference type="EMBL" id="BAAAMU010000030">
    <property type="protein sequence ID" value="GAA1642274.1"/>
    <property type="molecule type" value="Genomic_DNA"/>
</dbReference>
<organism evidence="1 2">
    <name type="scientific">Nonomuraea maheshkhaliensis</name>
    <dbReference type="NCBI Taxonomy" id="419590"/>
    <lineage>
        <taxon>Bacteria</taxon>
        <taxon>Bacillati</taxon>
        <taxon>Actinomycetota</taxon>
        <taxon>Actinomycetes</taxon>
        <taxon>Streptosporangiales</taxon>
        <taxon>Streptosporangiaceae</taxon>
        <taxon>Nonomuraea</taxon>
    </lineage>
</organism>
<dbReference type="Proteomes" id="UP001500064">
    <property type="component" value="Unassembled WGS sequence"/>
</dbReference>
<evidence type="ECO:0000313" key="1">
    <source>
        <dbReference type="EMBL" id="GAA1642274.1"/>
    </source>
</evidence>